<proteinExistence type="inferred from homology"/>
<sequence>MTEYGSWVYAVAREVDAHLLDGLTGVAGETVRSVAGKGLSAVVGTVPLAEFGEQALRRNLEDLDWLAGVARAHDAVVAAVALTVPAVPFRLTTVYYDDDRVAELLRTDASRFTETLDRIAGRTEWGVRALLDRDRLREPQPAAPATGSAGAGAAYLRRRRTERDTGARIEQFAREQADTLHAALAAHAVDARRNRPHAPALADPNRPMILNGAYLVAERDAAAFAETVHELDRRTEEVELRLTGPWPAYSFATTGGEP</sequence>
<organism evidence="4 5">
    <name type="scientific">Actinophytocola xinjiangensis</name>
    <dbReference type="NCBI Taxonomy" id="485602"/>
    <lineage>
        <taxon>Bacteria</taxon>
        <taxon>Bacillati</taxon>
        <taxon>Actinomycetota</taxon>
        <taxon>Actinomycetes</taxon>
        <taxon>Pseudonocardiales</taxon>
        <taxon>Pseudonocardiaceae</taxon>
    </lineage>
</organism>
<dbReference type="Pfam" id="PF06386">
    <property type="entry name" value="GvpL_GvpF"/>
    <property type="match status" value="1"/>
</dbReference>
<comment type="caution">
    <text evidence="4">The sequence shown here is derived from an EMBL/GenBank/DDBJ whole genome shotgun (WGS) entry which is preliminary data.</text>
</comment>
<keyword evidence="5" id="KW-1185">Reference proteome</keyword>
<keyword evidence="1" id="KW-0304">Gas vesicle</keyword>
<dbReference type="AlphaFoldDB" id="A0A7Z0WSA8"/>
<dbReference type="Proteomes" id="UP000185696">
    <property type="component" value="Unassembled WGS sequence"/>
</dbReference>
<accession>A0A7Z0WSA8</accession>
<dbReference type="PANTHER" id="PTHR36852:SF1">
    <property type="entry name" value="PROTEIN GVPL 2"/>
    <property type="match status" value="1"/>
</dbReference>
<evidence type="ECO:0000313" key="5">
    <source>
        <dbReference type="Proteomes" id="UP000185696"/>
    </source>
</evidence>
<evidence type="ECO:0000256" key="3">
    <source>
        <dbReference type="ARBA" id="ARBA00035643"/>
    </source>
</evidence>
<gene>
    <name evidence="4" type="ORF">BLA60_04665</name>
</gene>
<protein>
    <recommendedName>
        <fullName evidence="6">Gas vesicle protein GvpL/GvpF</fullName>
    </recommendedName>
</protein>
<evidence type="ECO:0000313" key="4">
    <source>
        <dbReference type="EMBL" id="OLF14416.1"/>
    </source>
</evidence>
<dbReference type="RefSeq" id="WP_075131364.1">
    <property type="nucleotide sequence ID" value="NZ_MSIF01000001.1"/>
</dbReference>
<dbReference type="GO" id="GO:0031411">
    <property type="term" value="C:gas vesicle"/>
    <property type="evidence" value="ECO:0007669"/>
    <property type="project" value="UniProtKB-SubCell"/>
</dbReference>
<dbReference type="GO" id="GO:0031412">
    <property type="term" value="P:gas vesicle organization"/>
    <property type="evidence" value="ECO:0007669"/>
    <property type="project" value="InterPro"/>
</dbReference>
<comment type="similarity">
    <text evidence="3">Belongs to the gas vesicle GvpF/GvpL family.</text>
</comment>
<reference evidence="4 5" key="1">
    <citation type="submission" date="2016-12" db="EMBL/GenBank/DDBJ databases">
        <title>The draft genome sequence of Actinophytocola xinjiangensis.</title>
        <authorList>
            <person name="Wang W."/>
            <person name="Yuan L."/>
        </authorList>
    </citation>
    <scope>NUCLEOTIDE SEQUENCE [LARGE SCALE GENOMIC DNA]</scope>
    <source>
        <strain evidence="4 5">CGMCC 4.4663</strain>
    </source>
</reference>
<dbReference type="InterPro" id="IPR009430">
    <property type="entry name" value="GvpL/GvpF"/>
</dbReference>
<dbReference type="OrthoDB" id="146444at2"/>
<name>A0A7Z0WSA8_9PSEU</name>
<dbReference type="PANTHER" id="PTHR36852">
    <property type="entry name" value="PROTEIN GVPL 2"/>
    <property type="match status" value="1"/>
</dbReference>
<evidence type="ECO:0008006" key="6">
    <source>
        <dbReference type="Google" id="ProtNLM"/>
    </source>
</evidence>
<evidence type="ECO:0000256" key="1">
    <source>
        <dbReference type="ARBA" id="ARBA00022987"/>
    </source>
</evidence>
<evidence type="ECO:0000256" key="2">
    <source>
        <dbReference type="ARBA" id="ARBA00035108"/>
    </source>
</evidence>
<dbReference type="EMBL" id="MSIF01000001">
    <property type="protein sequence ID" value="OLF14416.1"/>
    <property type="molecule type" value="Genomic_DNA"/>
</dbReference>
<comment type="subcellular location">
    <subcellularLocation>
        <location evidence="2">Gas vesicle</location>
    </subcellularLocation>
</comment>